<comment type="similarity">
    <text evidence="1">Belongs to the small GTPase superfamily. Rab family.</text>
</comment>
<gene>
    <name evidence="4" type="ORF">LSAT_V11C400218670</name>
</gene>
<protein>
    <submittedName>
        <fullName evidence="4">Uncharacterized protein</fullName>
    </submittedName>
</protein>
<keyword evidence="3" id="KW-0342">GTP-binding</keyword>
<dbReference type="AlphaFoldDB" id="A0A9R1VXA7"/>
<dbReference type="Gene3D" id="3.40.50.300">
    <property type="entry name" value="P-loop containing nucleotide triphosphate hydrolases"/>
    <property type="match status" value="1"/>
</dbReference>
<evidence type="ECO:0000313" key="5">
    <source>
        <dbReference type="Proteomes" id="UP000235145"/>
    </source>
</evidence>
<dbReference type="InterPro" id="IPR027417">
    <property type="entry name" value="P-loop_NTPase"/>
</dbReference>
<dbReference type="PANTHER" id="PTHR47980">
    <property type="entry name" value="LD44762P"/>
    <property type="match status" value="1"/>
</dbReference>
<dbReference type="InterPro" id="IPR001806">
    <property type="entry name" value="Small_GTPase"/>
</dbReference>
<dbReference type="EMBL" id="NBSK02000004">
    <property type="protein sequence ID" value="KAJ0212475.1"/>
    <property type="molecule type" value="Genomic_DNA"/>
</dbReference>
<evidence type="ECO:0000256" key="1">
    <source>
        <dbReference type="ARBA" id="ARBA00006270"/>
    </source>
</evidence>
<evidence type="ECO:0000256" key="2">
    <source>
        <dbReference type="ARBA" id="ARBA00022741"/>
    </source>
</evidence>
<dbReference type="Pfam" id="PF00071">
    <property type="entry name" value="Ras"/>
    <property type="match status" value="1"/>
</dbReference>
<name>A0A9R1VXA7_LACSA</name>
<sequence>MMLLTNHLSTISFFLFFYLVMNDTLLANLFISPDIRNWIHNIEQHVSDNVNKILVRNKADMDESKRDVPIAKGQALADEYDIKFFETVSTLF</sequence>
<organism evidence="4 5">
    <name type="scientific">Lactuca sativa</name>
    <name type="common">Garden lettuce</name>
    <dbReference type="NCBI Taxonomy" id="4236"/>
    <lineage>
        <taxon>Eukaryota</taxon>
        <taxon>Viridiplantae</taxon>
        <taxon>Streptophyta</taxon>
        <taxon>Embryophyta</taxon>
        <taxon>Tracheophyta</taxon>
        <taxon>Spermatophyta</taxon>
        <taxon>Magnoliopsida</taxon>
        <taxon>eudicotyledons</taxon>
        <taxon>Gunneridae</taxon>
        <taxon>Pentapetalae</taxon>
        <taxon>asterids</taxon>
        <taxon>campanulids</taxon>
        <taxon>Asterales</taxon>
        <taxon>Asteraceae</taxon>
        <taxon>Cichorioideae</taxon>
        <taxon>Cichorieae</taxon>
        <taxon>Lactucinae</taxon>
        <taxon>Lactuca</taxon>
    </lineage>
</organism>
<comment type="caution">
    <text evidence="4">The sequence shown here is derived from an EMBL/GenBank/DDBJ whole genome shotgun (WGS) entry which is preliminary data.</text>
</comment>
<proteinExistence type="inferred from homology"/>
<evidence type="ECO:0000313" key="4">
    <source>
        <dbReference type="EMBL" id="KAJ0212475.1"/>
    </source>
</evidence>
<keyword evidence="5" id="KW-1185">Reference proteome</keyword>
<keyword evidence="2" id="KW-0547">Nucleotide-binding</keyword>
<dbReference type="GO" id="GO:0003924">
    <property type="term" value="F:GTPase activity"/>
    <property type="evidence" value="ECO:0007669"/>
    <property type="project" value="InterPro"/>
</dbReference>
<dbReference type="InterPro" id="IPR050305">
    <property type="entry name" value="Small_GTPase_Rab"/>
</dbReference>
<dbReference type="Proteomes" id="UP000235145">
    <property type="component" value="Unassembled WGS sequence"/>
</dbReference>
<dbReference type="SUPFAM" id="SSF52540">
    <property type="entry name" value="P-loop containing nucleoside triphosphate hydrolases"/>
    <property type="match status" value="1"/>
</dbReference>
<reference evidence="4 5" key="1">
    <citation type="journal article" date="2017" name="Nat. Commun.">
        <title>Genome assembly with in vitro proximity ligation data and whole-genome triplication in lettuce.</title>
        <authorList>
            <person name="Reyes-Chin-Wo S."/>
            <person name="Wang Z."/>
            <person name="Yang X."/>
            <person name="Kozik A."/>
            <person name="Arikit S."/>
            <person name="Song C."/>
            <person name="Xia L."/>
            <person name="Froenicke L."/>
            <person name="Lavelle D.O."/>
            <person name="Truco M.J."/>
            <person name="Xia R."/>
            <person name="Zhu S."/>
            <person name="Xu C."/>
            <person name="Xu H."/>
            <person name="Xu X."/>
            <person name="Cox K."/>
            <person name="Korf I."/>
            <person name="Meyers B.C."/>
            <person name="Michelmore R.W."/>
        </authorList>
    </citation>
    <scope>NUCLEOTIDE SEQUENCE [LARGE SCALE GENOMIC DNA]</scope>
    <source>
        <strain evidence="5">cv. Salinas</strain>
        <tissue evidence="4">Seedlings</tissue>
    </source>
</reference>
<dbReference type="GO" id="GO:0005525">
    <property type="term" value="F:GTP binding"/>
    <property type="evidence" value="ECO:0007669"/>
    <property type="project" value="UniProtKB-KW"/>
</dbReference>
<evidence type="ECO:0000256" key="3">
    <source>
        <dbReference type="ARBA" id="ARBA00023134"/>
    </source>
</evidence>
<accession>A0A9R1VXA7</accession>